<organism evidence="1 2">
    <name type="scientific">Pricia antarctica</name>
    <dbReference type="NCBI Taxonomy" id="641691"/>
    <lineage>
        <taxon>Bacteria</taxon>
        <taxon>Pseudomonadati</taxon>
        <taxon>Bacteroidota</taxon>
        <taxon>Flavobacteriia</taxon>
        <taxon>Flavobacteriales</taxon>
        <taxon>Flavobacteriaceae</taxon>
        <taxon>Pricia</taxon>
    </lineage>
</organism>
<dbReference type="SUPFAM" id="SSF56300">
    <property type="entry name" value="Metallo-dependent phosphatases"/>
    <property type="match status" value="1"/>
</dbReference>
<proteinExistence type="predicted"/>
<gene>
    <name evidence="1" type="ORF">SAMN05421636_1185</name>
</gene>
<dbReference type="AlphaFoldDB" id="A0A1G7J5A6"/>
<dbReference type="EMBL" id="FNAO01000018">
    <property type="protein sequence ID" value="SDF19699.1"/>
    <property type="molecule type" value="Genomic_DNA"/>
</dbReference>
<dbReference type="STRING" id="641691.SAMN05421636_1185"/>
<dbReference type="Proteomes" id="UP000199109">
    <property type="component" value="Unassembled WGS sequence"/>
</dbReference>
<evidence type="ECO:0000313" key="2">
    <source>
        <dbReference type="Proteomes" id="UP000199109"/>
    </source>
</evidence>
<dbReference type="InterPro" id="IPR029052">
    <property type="entry name" value="Metallo-depent_PP-like"/>
</dbReference>
<evidence type="ECO:0000313" key="1">
    <source>
        <dbReference type="EMBL" id="SDF19699.1"/>
    </source>
</evidence>
<dbReference type="OrthoDB" id="333971at2"/>
<name>A0A1G7J5A6_9FLAO</name>
<sequence length="1178" mass="133934">MDPTKTKHLIFGLGLLFSAAIMYSQEIKKSIFITGNLGGANDQYILDLIVKDAEKSKDPTLLILGNSIPKKSLEVTSVKNSIRKQLEIISKFKDNAIYTSGNNEWATTGQKGVRDLEKFIEKNSKAKFYPGNGNSISKKDLTDNVVLITVDSQWYLENWNENTYINEDSEIKSRSQFFLEFDNFLNKEEDKIKIVAIHHPMNSLSRQGLIANTGGFSSQDFQNQQYRSLRKRLMTVARQAENVIFVSGHDKNLQYLNQYGIPQIISGATSRNHNVKNGVMGEFTLAENGYAKLEIYEDGKVLAHFYKARGNGSTLVFSTTVLTPKKEKVNFDFLPKNKFKSTLNAAIYTREETKKGGFYKSIWGDHYRKFYSTDIAAPVVFLDTLLGGLKPLKRGGGQQSKSLRLADRNGKEYVMRALRKSTIQFLQANAFQDTYIGNALDGSVIDKTLLDFYTTANPYTPFTIGALSNAVDIYHTNPSLFYVPKQEELGEYNDEFGDELYMIEEHVGDTQTSLESFGSPKKILSTADVLEEILKNGKSVVDEPSYIRARLFDMLIGDWDRHEDQWRWALFENEDGTEYCKPIPRDRDQAFSKYDGALVALLTRAIPGLRKMQSFDDELRSPKWFASSPYHLDINFIKSSDWSEWKKQATYLQEHLTDIDIEHAFEAIPNELQGETIEDIKEKLRGRRSNITAIAKTYFDYLNKFEVLVGTQKDDNFKITRQDNGETTVTIHRKDLGIFSRTFTHSVTKEIWVYGLDGQDTFTVDGHGNDLIKIKLLGGSKNDTYDFKNTKSVKLYDFKSKPNTILNKSSKKWLVDDYDINNYDHKKVKHSANQILPIIAFNPDDGVRLGAVDHYTFYGIQSNPFTQKHTFSASYYTATSGYDLSYQGEFSNIFHNWNFGLDGVYRSPNFARNFFGFGNETDYDKDAVDLDFNRIRIKKWNLGLSLIRRGRYGGSLRFRPFIESFEVENTPNRFINSLSDTNNIFDRQTYGGAEITYEFINKDNNAFPTLGLDLGIKVGYKTNIDGGDSNNSFAYVNPHLAIDHKLTKRGALVLATKLGGDLILGDNFEFYHAAELGGISSLRGFRNERFTGKYSFYQNTDLRLALGRIKTSIIPMRFGITASFDYGRVWLESDTSDKWHNSTGGSLWISGLGFITANVGYFDSIDGGRVVFALGFSF</sequence>
<dbReference type="RefSeq" id="WP_091874254.1">
    <property type="nucleotide sequence ID" value="NZ_FNAO01000018.1"/>
</dbReference>
<reference evidence="1 2" key="1">
    <citation type="submission" date="2016-10" db="EMBL/GenBank/DDBJ databases">
        <authorList>
            <person name="de Groot N.N."/>
        </authorList>
    </citation>
    <scope>NUCLEOTIDE SEQUENCE [LARGE SCALE GENOMIC DNA]</scope>
    <source>
        <strain evidence="1 2">DSM 23421</strain>
    </source>
</reference>
<keyword evidence="2" id="KW-1185">Reference proteome</keyword>
<evidence type="ECO:0008006" key="3">
    <source>
        <dbReference type="Google" id="ProtNLM"/>
    </source>
</evidence>
<dbReference type="Gene3D" id="3.60.21.10">
    <property type="match status" value="1"/>
</dbReference>
<protein>
    <recommendedName>
        <fullName evidence="3">Haemolysin activator HlyB C-terminal domain-containing protein</fullName>
    </recommendedName>
</protein>
<accession>A0A1G7J5A6</accession>